<feature type="transmembrane region" description="Helical" evidence="2">
    <location>
        <begin position="87"/>
        <end position="105"/>
    </location>
</feature>
<gene>
    <name evidence="3" type="ORF">GCM10009788_48650</name>
</gene>
<evidence type="ECO:0000313" key="4">
    <source>
        <dbReference type="Proteomes" id="UP001500842"/>
    </source>
</evidence>
<dbReference type="RefSeq" id="WP_141004429.1">
    <property type="nucleotide sequence ID" value="NZ_BAAAOR010000037.1"/>
</dbReference>
<proteinExistence type="predicted"/>
<feature type="region of interest" description="Disordered" evidence="1">
    <location>
        <begin position="117"/>
        <end position="139"/>
    </location>
</feature>
<evidence type="ECO:0000256" key="1">
    <source>
        <dbReference type="SAM" id="MobiDB-lite"/>
    </source>
</evidence>
<reference evidence="3 4" key="1">
    <citation type="journal article" date="2019" name="Int. J. Syst. Evol. Microbiol.">
        <title>The Global Catalogue of Microorganisms (GCM) 10K type strain sequencing project: providing services to taxonomists for standard genome sequencing and annotation.</title>
        <authorList>
            <consortium name="The Broad Institute Genomics Platform"/>
            <consortium name="The Broad Institute Genome Sequencing Center for Infectious Disease"/>
            <person name="Wu L."/>
            <person name="Ma J."/>
        </authorList>
    </citation>
    <scope>NUCLEOTIDE SEQUENCE [LARGE SCALE GENOMIC DNA]</scope>
    <source>
        <strain evidence="3 4">JCM 14942</strain>
    </source>
</reference>
<evidence type="ECO:0000313" key="3">
    <source>
        <dbReference type="EMBL" id="GAA1540080.1"/>
    </source>
</evidence>
<accession>A0ABN2BG63</accession>
<feature type="transmembrane region" description="Helical" evidence="2">
    <location>
        <begin position="48"/>
        <end position="67"/>
    </location>
</feature>
<organism evidence="3 4">
    <name type="scientific">Nocardioides humi</name>
    <dbReference type="NCBI Taxonomy" id="449461"/>
    <lineage>
        <taxon>Bacteria</taxon>
        <taxon>Bacillati</taxon>
        <taxon>Actinomycetota</taxon>
        <taxon>Actinomycetes</taxon>
        <taxon>Propionibacteriales</taxon>
        <taxon>Nocardioidaceae</taxon>
        <taxon>Nocardioides</taxon>
    </lineage>
</organism>
<name>A0ABN2BG63_9ACTN</name>
<keyword evidence="2" id="KW-0812">Transmembrane</keyword>
<protein>
    <recommendedName>
        <fullName evidence="5">Integral membrane protein</fullName>
    </recommendedName>
</protein>
<evidence type="ECO:0000256" key="2">
    <source>
        <dbReference type="SAM" id="Phobius"/>
    </source>
</evidence>
<sequence length="139" mass="15450">MSWTITGYVVYLAVTVPLTIWVATTLARNGRVFLADVFGGDEGLADAVNRLLVVGFYLLNLGFVMLYLRSGGAHGLEDVFDTLSVKIGVVMLTLGILHFLNVYVFNRLRRRSRMEQMYRPPAPPLPPYPAPTPPVARRA</sequence>
<keyword evidence="2" id="KW-1133">Transmembrane helix</keyword>
<comment type="caution">
    <text evidence="3">The sequence shown here is derived from an EMBL/GenBank/DDBJ whole genome shotgun (WGS) entry which is preliminary data.</text>
</comment>
<evidence type="ECO:0008006" key="5">
    <source>
        <dbReference type="Google" id="ProtNLM"/>
    </source>
</evidence>
<dbReference type="Proteomes" id="UP001500842">
    <property type="component" value="Unassembled WGS sequence"/>
</dbReference>
<feature type="transmembrane region" description="Helical" evidence="2">
    <location>
        <begin position="6"/>
        <end position="27"/>
    </location>
</feature>
<keyword evidence="2" id="KW-0472">Membrane</keyword>
<dbReference type="EMBL" id="BAAAOR010000037">
    <property type="protein sequence ID" value="GAA1540080.1"/>
    <property type="molecule type" value="Genomic_DNA"/>
</dbReference>
<feature type="compositionally biased region" description="Pro residues" evidence="1">
    <location>
        <begin position="120"/>
        <end position="139"/>
    </location>
</feature>
<keyword evidence="4" id="KW-1185">Reference proteome</keyword>